<sequence>MSLAVFLPTRKGSQRVPNKNTRPFAGVQHGLLELKLKQLVKLKVDEIILSTNDEASIEIVNKITPTHPNLKLDIRPGYLASSSTNLSDLIAYVPTITNCEHILWTHVTSPFVDTELYNLSINKYENSLSQGFDSLISVTPFQNFLWSREENDIINRLGKKRWPQTQDLKKIYEINSAIFLSPRSVYEKNGDRVGKKPFLFEMNKIQSLDIDWEDDFKIAEAVYEKLYK</sequence>
<dbReference type="Gene3D" id="3.90.550.10">
    <property type="entry name" value="Spore Coat Polysaccharide Biosynthesis Protein SpsA, Chain A"/>
    <property type="match status" value="1"/>
</dbReference>
<dbReference type="Pfam" id="PF02348">
    <property type="entry name" value="CTP_transf_3"/>
    <property type="match status" value="1"/>
</dbReference>
<evidence type="ECO:0000313" key="2">
    <source>
        <dbReference type="Proteomes" id="UP001597438"/>
    </source>
</evidence>
<dbReference type="PANTHER" id="PTHR21485:SF6">
    <property type="entry name" value="N-ACYLNEURAMINATE CYTIDYLYLTRANSFERASE-RELATED"/>
    <property type="match status" value="1"/>
</dbReference>
<protein>
    <submittedName>
        <fullName evidence="1">Cytidylyltransferase domain-containing protein</fullName>
    </submittedName>
</protein>
<dbReference type="InterPro" id="IPR050793">
    <property type="entry name" value="CMP-NeuNAc_synthase"/>
</dbReference>
<proteinExistence type="predicted"/>
<evidence type="ECO:0000313" key="1">
    <source>
        <dbReference type="EMBL" id="MFD2832717.1"/>
    </source>
</evidence>
<dbReference type="GO" id="GO:0016779">
    <property type="term" value="F:nucleotidyltransferase activity"/>
    <property type="evidence" value="ECO:0007669"/>
    <property type="project" value="UniProtKB-KW"/>
</dbReference>
<organism evidence="1 2">
    <name type="scientific">Christiangramia antarctica</name>
    <dbReference type="NCBI Taxonomy" id="2058158"/>
    <lineage>
        <taxon>Bacteria</taxon>
        <taxon>Pseudomonadati</taxon>
        <taxon>Bacteroidota</taxon>
        <taxon>Flavobacteriia</taxon>
        <taxon>Flavobacteriales</taxon>
        <taxon>Flavobacteriaceae</taxon>
        <taxon>Christiangramia</taxon>
    </lineage>
</organism>
<keyword evidence="2" id="KW-1185">Reference proteome</keyword>
<dbReference type="InterPro" id="IPR003329">
    <property type="entry name" value="Cytidylyl_trans"/>
</dbReference>
<gene>
    <name evidence="1" type="ORF">ACFSYS_05405</name>
</gene>
<dbReference type="InterPro" id="IPR029044">
    <property type="entry name" value="Nucleotide-diphossugar_trans"/>
</dbReference>
<dbReference type="Proteomes" id="UP001597438">
    <property type="component" value="Unassembled WGS sequence"/>
</dbReference>
<accession>A0ABW5X222</accession>
<comment type="caution">
    <text evidence="1">The sequence shown here is derived from an EMBL/GenBank/DDBJ whole genome shotgun (WGS) entry which is preliminary data.</text>
</comment>
<keyword evidence="1" id="KW-0548">Nucleotidyltransferase</keyword>
<dbReference type="EMBL" id="JBHUOJ010000009">
    <property type="protein sequence ID" value="MFD2832717.1"/>
    <property type="molecule type" value="Genomic_DNA"/>
</dbReference>
<dbReference type="PANTHER" id="PTHR21485">
    <property type="entry name" value="HAD SUPERFAMILY MEMBERS CMAS AND KDSC"/>
    <property type="match status" value="1"/>
</dbReference>
<dbReference type="RefSeq" id="WP_251742065.1">
    <property type="nucleotide sequence ID" value="NZ_JBHUOJ010000009.1"/>
</dbReference>
<reference evidence="2" key="1">
    <citation type="journal article" date="2019" name="Int. J. Syst. Evol. Microbiol.">
        <title>The Global Catalogue of Microorganisms (GCM) 10K type strain sequencing project: providing services to taxonomists for standard genome sequencing and annotation.</title>
        <authorList>
            <consortium name="The Broad Institute Genomics Platform"/>
            <consortium name="The Broad Institute Genome Sequencing Center for Infectious Disease"/>
            <person name="Wu L."/>
            <person name="Ma J."/>
        </authorList>
    </citation>
    <scope>NUCLEOTIDE SEQUENCE [LARGE SCALE GENOMIC DNA]</scope>
    <source>
        <strain evidence="2">KCTC 52925</strain>
    </source>
</reference>
<name>A0ABW5X222_9FLAO</name>
<dbReference type="SUPFAM" id="SSF53448">
    <property type="entry name" value="Nucleotide-diphospho-sugar transferases"/>
    <property type="match status" value="1"/>
</dbReference>
<keyword evidence="1" id="KW-0808">Transferase</keyword>